<dbReference type="EMBL" id="JBFDAA010000017">
    <property type="protein sequence ID" value="KAL1116762.1"/>
    <property type="molecule type" value="Genomic_DNA"/>
</dbReference>
<accession>A0ABD0XZU5</accession>
<reference evidence="2 3" key="1">
    <citation type="submission" date="2024-07" db="EMBL/GenBank/DDBJ databases">
        <title>Chromosome-level genome assembly of the water stick insect Ranatra chinensis (Heteroptera: Nepidae).</title>
        <authorList>
            <person name="Liu X."/>
        </authorList>
    </citation>
    <scope>NUCLEOTIDE SEQUENCE [LARGE SCALE GENOMIC DNA]</scope>
    <source>
        <strain evidence="2">Cailab_2021Rc</strain>
        <tissue evidence="2">Muscle</tissue>
    </source>
</reference>
<comment type="caution">
    <text evidence="2">The sequence shown here is derived from an EMBL/GenBank/DDBJ whole genome shotgun (WGS) entry which is preliminary data.</text>
</comment>
<organism evidence="2 3">
    <name type="scientific">Ranatra chinensis</name>
    <dbReference type="NCBI Taxonomy" id="642074"/>
    <lineage>
        <taxon>Eukaryota</taxon>
        <taxon>Metazoa</taxon>
        <taxon>Ecdysozoa</taxon>
        <taxon>Arthropoda</taxon>
        <taxon>Hexapoda</taxon>
        <taxon>Insecta</taxon>
        <taxon>Pterygota</taxon>
        <taxon>Neoptera</taxon>
        <taxon>Paraneoptera</taxon>
        <taxon>Hemiptera</taxon>
        <taxon>Heteroptera</taxon>
        <taxon>Panheteroptera</taxon>
        <taxon>Nepomorpha</taxon>
        <taxon>Nepidae</taxon>
        <taxon>Ranatrinae</taxon>
        <taxon>Ranatra</taxon>
    </lineage>
</organism>
<proteinExistence type="predicted"/>
<keyword evidence="3" id="KW-1185">Reference proteome</keyword>
<protein>
    <submittedName>
        <fullName evidence="2">Uncharacterized protein</fullName>
    </submittedName>
</protein>
<sequence>MLLIDYTLCEDGHKVFQIIYDGPPPDLNSVIKNLSLARQEINSNLTKRVDSEGNKQGRYNSKITENQEDIDRNSNDNEDDCSTLQMLSGVEKGKAKKIKGTSLPNCGLVITSSPGNLDALGADCDVHIPSYVGKKHLQQKKG</sequence>
<dbReference type="Proteomes" id="UP001558652">
    <property type="component" value="Unassembled WGS sequence"/>
</dbReference>
<name>A0ABD0XZU5_9HEMI</name>
<evidence type="ECO:0000256" key="1">
    <source>
        <dbReference type="SAM" id="MobiDB-lite"/>
    </source>
</evidence>
<dbReference type="AlphaFoldDB" id="A0ABD0XZU5"/>
<evidence type="ECO:0000313" key="2">
    <source>
        <dbReference type="EMBL" id="KAL1116762.1"/>
    </source>
</evidence>
<evidence type="ECO:0000313" key="3">
    <source>
        <dbReference type="Proteomes" id="UP001558652"/>
    </source>
</evidence>
<gene>
    <name evidence="2" type="ORF">AAG570_005234</name>
</gene>
<feature type="region of interest" description="Disordered" evidence="1">
    <location>
        <begin position="47"/>
        <end position="80"/>
    </location>
</feature>